<keyword evidence="8" id="KW-1133">Transmembrane helix</keyword>
<keyword evidence="5" id="KW-0997">Cell inner membrane</keyword>
<comment type="subcellular location">
    <subcellularLocation>
        <location evidence="1">Cell inner membrane</location>
        <topology evidence="1">Single-pass membrane protein</topology>
    </subcellularLocation>
</comment>
<dbReference type="InterPro" id="IPR023229">
    <property type="entry name" value="T2SS_M_periplasmic_sf"/>
</dbReference>
<keyword evidence="3" id="KW-0813">Transport</keyword>
<name>A0A7U0N2E6_SERPR</name>
<evidence type="ECO:0000256" key="5">
    <source>
        <dbReference type="ARBA" id="ARBA00022519"/>
    </source>
</evidence>
<evidence type="ECO:0000313" key="12">
    <source>
        <dbReference type="Proteomes" id="UP000596176"/>
    </source>
</evidence>
<evidence type="ECO:0000313" key="11">
    <source>
        <dbReference type="EMBL" id="QQX51254.1"/>
    </source>
</evidence>
<accession>A0A7U0N2E6</accession>
<evidence type="ECO:0000256" key="3">
    <source>
        <dbReference type="ARBA" id="ARBA00022448"/>
    </source>
</evidence>
<evidence type="ECO:0000256" key="2">
    <source>
        <dbReference type="ARBA" id="ARBA00010637"/>
    </source>
</evidence>
<dbReference type="GO" id="GO:0005886">
    <property type="term" value="C:plasma membrane"/>
    <property type="evidence" value="ECO:0007669"/>
    <property type="project" value="UniProtKB-SubCell"/>
</dbReference>
<dbReference type="Pfam" id="PF04612">
    <property type="entry name" value="T2SSM"/>
    <property type="match status" value="1"/>
</dbReference>
<keyword evidence="6" id="KW-0812">Transmembrane</keyword>
<dbReference type="Proteomes" id="UP000596176">
    <property type="component" value="Chromosome"/>
</dbReference>
<sequence length="152" mass="16671">MSCSKIRPGVKNKRGKLLWCSLLAGLCLLAFYLQQKNQSQQAASELAQLQRNAQRINTLRRNHPPGLPAAASLPALLQTTAKKHGVLLGRLPPDLPTLDVALPPQPLKPLLLWLGSLQQEYGMRVDVVDLSLSEEGDIVTVKRLSLQAPSIR</sequence>
<keyword evidence="10" id="KW-0175">Coiled coil</keyword>
<dbReference type="AlphaFoldDB" id="A0A7U0N2E6"/>
<evidence type="ECO:0000256" key="4">
    <source>
        <dbReference type="ARBA" id="ARBA00022475"/>
    </source>
</evidence>
<dbReference type="Gene3D" id="3.30.1360.100">
    <property type="entry name" value="General secretion pathway protein M, EpsM"/>
    <property type="match status" value="1"/>
</dbReference>
<evidence type="ECO:0000256" key="1">
    <source>
        <dbReference type="ARBA" id="ARBA00004377"/>
    </source>
</evidence>
<gene>
    <name evidence="11" type="ORF">JKX24_13520</name>
</gene>
<evidence type="ECO:0000256" key="7">
    <source>
        <dbReference type="ARBA" id="ARBA00022927"/>
    </source>
</evidence>
<keyword evidence="9" id="KW-0472">Membrane</keyword>
<dbReference type="EMBL" id="CP068391">
    <property type="protein sequence ID" value="QQX51254.1"/>
    <property type="molecule type" value="Genomic_DNA"/>
</dbReference>
<evidence type="ECO:0000256" key="8">
    <source>
        <dbReference type="ARBA" id="ARBA00022989"/>
    </source>
</evidence>
<keyword evidence="7" id="KW-0653">Protein transport</keyword>
<keyword evidence="4" id="KW-1003">Cell membrane</keyword>
<organism evidence="11 12">
    <name type="scientific">Serratia proteamaculans</name>
    <dbReference type="NCBI Taxonomy" id="28151"/>
    <lineage>
        <taxon>Bacteria</taxon>
        <taxon>Pseudomonadati</taxon>
        <taxon>Pseudomonadota</taxon>
        <taxon>Gammaproteobacteria</taxon>
        <taxon>Enterobacterales</taxon>
        <taxon>Yersiniaceae</taxon>
        <taxon>Serratia</taxon>
    </lineage>
</organism>
<evidence type="ECO:0000256" key="9">
    <source>
        <dbReference type="ARBA" id="ARBA00023136"/>
    </source>
</evidence>
<comment type="similarity">
    <text evidence="2">Belongs to the GSP M family.</text>
</comment>
<evidence type="ECO:0000256" key="10">
    <source>
        <dbReference type="SAM" id="Coils"/>
    </source>
</evidence>
<dbReference type="SUPFAM" id="SSF103054">
    <property type="entry name" value="General secretion pathway protein M, EpsM"/>
    <property type="match status" value="1"/>
</dbReference>
<evidence type="ECO:0000256" key="6">
    <source>
        <dbReference type="ARBA" id="ARBA00022692"/>
    </source>
</evidence>
<reference evidence="11 12" key="1">
    <citation type="submission" date="2021-01" db="EMBL/GenBank/DDBJ databases">
        <title>Chromosome sequence of Serratia proteamaculans strain 94 rif-r, isolated from spoiled beef.</title>
        <authorList>
            <person name="Zaytseva Y.V."/>
            <person name="Iablokov S.N."/>
            <person name="Klyukina A."/>
        </authorList>
    </citation>
    <scope>NUCLEOTIDE SEQUENCE [LARGE SCALE GENOMIC DNA]</scope>
    <source>
        <strain evidence="11 12">94 rif-r</strain>
    </source>
</reference>
<proteinExistence type="inferred from homology"/>
<protein>
    <submittedName>
        <fullName evidence="11">Type II secretion system protein M</fullName>
    </submittedName>
</protein>
<feature type="coiled-coil region" evidence="10">
    <location>
        <begin position="32"/>
        <end position="59"/>
    </location>
</feature>
<dbReference type="InterPro" id="IPR007690">
    <property type="entry name" value="T2SS_GspM"/>
</dbReference>
<dbReference type="RefSeq" id="WP_207977450.1">
    <property type="nucleotide sequence ID" value="NZ_CBCPIU010000022.1"/>
</dbReference>
<dbReference type="GO" id="GO:0015627">
    <property type="term" value="C:type II protein secretion system complex"/>
    <property type="evidence" value="ECO:0007669"/>
    <property type="project" value="InterPro"/>
</dbReference>
<dbReference type="GO" id="GO:0015628">
    <property type="term" value="P:protein secretion by the type II secretion system"/>
    <property type="evidence" value="ECO:0007669"/>
    <property type="project" value="InterPro"/>
</dbReference>